<comment type="subcellular location">
    <subcellularLocation>
        <location evidence="1">Cell inner membrane</location>
        <topology evidence="1">Single-pass membrane protein</topology>
    </subcellularLocation>
</comment>
<dbReference type="PROSITE" id="PS00409">
    <property type="entry name" value="PROKAR_NTER_METHYL"/>
    <property type="match status" value="1"/>
</dbReference>
<dbReference type="InterPro" id="IPR012902">
    <property type="entry name" value="N_methyl_site"/>
</dbReference>
<accession>A0ABS6M9P3</accession>
<evidence type="ECO:0000256" key="6">
    <source>
        <dbReference type="ARBA" id="ARBA00022989"/>
    </source>
</evidence>
<evidence type="ECO:0000256" key="2">
    <source>
        <dbReference type="ARBA" id="ARBA00022475"/>
    </source>
</evidence>
<dbReference type="EMBL" id="JAHQZT010000006">
    <property type="protein sequence ID" value="MBV0932992.1"/>
    <property type="molecule type" value="Genomic_DNA"/>
</dbReference>
<name>A0ABS6M9P3_9GAMM</name>
<dbReference type="Pfam" id="PF07963">
    <property type="entry name" value="N_methyl"/>
    <property type="match status" value="1"/>
</dbReference>
<dbReference type="NCBIfam" id="TIGR02532">
    <property type="entry name" value="IV_pilin_GFxxxE"/>
    <property type="match status" value="1"/>
</dbReference>
<reference evidence="10 11" key="1">
    <citation type="submission" date="2021-06" db="EMBL/GenBank/DDBJ databases">
        <title>Bacterium isolated from marine sediment.</title>
        <authorList>
            <person name="Zhu K.-L."/>
            <person name="Du Z.-J."/>
            <person name="Liang Q.-Y."/>
        </authorList>
    </citation>
    <scope>NUCLEOTIDE SEQUENCE [LARGE SCALE GENOMIC DNA]</scope>
    <source>
        <strain evidence="10 11">A346</strain>
    </source>
</reference>
<keyword evidence="5 8" id="KW-0812">Transmembrane</keyword>
<evidence type="ECO:0000256" key="4">
    <source>
        <dbReference type="ARBA" id="ARBA00022519"/>
    </source>
</evidence>
<gene>
    <name evidence="10" type="ORF">KTN04_06535</name>
</gene>
<evidence type="ECO:0000256" key="8">
    <source>
        <dbReference type="SAM" id="Phobius"/>
    </source>
</evidence>
<evidence type="ECO:0000256" key="7">
    <source>
        <dbReference type="ARBA" id="ARBA00023136"/>
    </source>
</evidence>
<keyword evidence="3" id="KW-0488">Methylation</keyword>
<organism evidence="10 11">
    <name type="scientific">Marinobacterium weihaiense</name>
    <dbReference type="NCBI Taxonomy" id="2851016"/>
    <lineage>
        <taxon>Bacteria</taxon>
        <taxon>Pseudomonadati</taxon>
        <taxon>Pseudomonadota</taxon>
        <taxon>Gammaproteobacteria</taxon>
        <taxon>Oceanospirillales</taxon>
        <taxon>Oceanospirillaceae</taxon>
        <taxon>Marinobacterium</taxon>
    </lineage>
</organism>
<evidence type="ECO:0000256" key="1">
    <source>
        <dbReference type="ARBA" id="ARBA00004377"/>
    </source>
</evidence>
<dbReference type="Proteomes" id="UP000755551">
    <property type="component" value="Unassembled WGS sequence"/>
</dbReference>
<sequence length="180" mass="19101">MRRTPPCFVRNGITRQAVSGFTLLEVMITVTILSIILFIGIPGFNSLFESARERSATSSFVTAVSLARSEALTRNTFTRVCVMEACGAGSREIRVEAETDNGTSELVRVWDVEKNIAYQSAGNSSVELRFAALGLAVNGSGQQLLAPQTVDVVDQASATAKVLGSYCIAVTGSLTKGGCQ</sequence>
<dbReference type="Pfam" id="PF12019">
    <property type="entry name" value="GspH"/>
    <property type="match status" value="1"/>
</dbReference>
<dbReference type="RefSeq" id="WP_217334416.1">
    <property type="nucleotide sequence ID" value="NZ_JAHQZT010000006.1"/>
</dbReference>
<evidence type="ECO:0000256" key="3">
    <source>
        <dbReference type="ARBA" id="ARBA00022481"/>
    </source>
</evidence>
<feature type="transmembrane region" description="Helical" evidence="8">
    <location>
        <begin position="21"/>
        <end position="44"/>
    </location>
</feature>
<keyword evidence="11" id="KW-1185">Reference proteome</keyword>
<protein>
    <submittedName>
        <fullName evidence="10">GspH/FimT family pseudopilin</fullName>
    </submittedName>
</protein>
<keyword evidence="7 8" id="KW-0472">Membrane</keyword>
<keyword evidence="6 8" id="KW-1133">Transmembrane helix</keyword>
<keyword evidence="4" id="KW-0997">Cell inner membrane</keyword>
<proteinExistence type="predicted"/>
<comment type="caution">
    <text evidence="10">The sequence shown here is derived from an EMBL/GenBank/DDBJ whole genome shotgun (WGS) entry which is preliminary data.</text>
</comment>
<dbReference type="InterPro" id="IPR022346">
    <property type="entry name" value="T2SS_GspH"/>
</dbReference>
<keyword evidence="2" id="KW-1003">Cell membrane</keyword>
<feature type="domain" description="General secretion pathway GspH" evidence="9">
    <location>
        <begin position="56"/>
        <end position="143"/>
    </location>
</feature>
<evidence type="ECO:0000313" key="10">
    <source>
        <dbReference type="EMBL" id="MBV0932992.1"/>
    </source>
</evidence>
<evidence type="ECO:0000259" key="9">
    <source>
        <dbReference type="Pfam" id="PF12019"/>
    </source>
</evidence>
<evidence type="ECO:0000313" key="11">
    <source>
        <dbReference type="Proteomes" id="UP000755551"/>
    </source>
</evidence>
<evidence type="ECO:0000256" key="5">
    <source>
        <dbReference type="ARBA" id="ARBA00022692"/>
    </source>
</evidence>